<organism evidence="1 2">
    <name type="scientific">Paraliobacillus quinghaiensis</name>
    <dbReference type="NCBI Taxonomy" id="470815"/>
    <lineage>
        <taxon>Bacteria</taxon>
        <taxon>Bacillati</taxon>
        <taxon>Bacillota</taxon>
        <taxon>Bacilli</taxon>
        <taxon>Bacillales</taxon>
        <taxon>Bacillaceae</taxon>
        <taxon>Paraliobacillus</taxon>
    </lineage>
</organism>
<comment type="caution">
    <text evidence="1">The sequence shown here is derived from an EMBL/GenBank/DDBJ whole genome shotgun (WGS) entry which is preliminary data.</text>
</comment>
<dbReference type="InterPro" id="IPR058926">
    <property type="entry name" value="YmzB-like"/>
</dbReference>
<accession>A0A917TG21</accession>
<reference evidence="1" key="2">
    <citation type="submission" date="2020-09" db="EMBL/GenBank/DDBJ databases">
        <authorList>
            <person name="Sun Q."/>
            <person name="Zhou Y."/>
        </authorList>
    </citation>
    <scope>NUCLEOTIDE SEQUENCE</scope>
    <source>
        <strain evidence="1">CGMCC 1.6333</strain>
    </source>
</reference>
<evidence type="ECO:0000313" key="2">
    <source>
        <dbReference type="Proteomes" id="UP000618460"/>
    </source>
</evidence>
<dbReference type="AlphaFoldDB" id="A0A917TG21"/>
<dbReference type="RefSeq" id="WP_117151963.1">
    <property type="nucleotide sequence ID" value="NZ_BMLG01000001.1"/>
</dbReference>
<dbReference type="OrthoDB" id="2705224at2"/>
<gene>
    <name evidence="1" type="ORF">GCM10011351_04970</name>
</gene>
<dbReference type="Pfam" id="PF25846">
    <property type="entry name" value="YmzB"/>
    <property type="match status" value="1"/>
</dbReference>
<name>A0A917TG21_9BACI</name>
<dbReference type="Proteomes" id="UP000618460">
    <property type="component" value="Unassembled WGS sequence"/>
</dbReference>
<dbReference type="EMBL" id="BMLG01000001">
    <property type="protein sequence ID" value="GGM22088.1"/>
    <property type="molecule type" value="Genomic_DNA"/>
</dbReference>
<protein>
    <submittedName>
        <fullName evidence="1">Uncharacterized protein</fullName>
    </submittedName>
</protein>
<sequence>MTQQYLTIEEFNTLLKNWDGKKVKISKTELEDQDVTIMDLSSITYSNNTRRIDDYEPQHALRLNGSGEILTDENDLQPFPSDYYEIPLEDSTIYQYNNEQFFLITDRGNYTIELAQEN</sequence>
<reference evidence="1" key="1">
    <citation type="journal article" date="2014" name="Int. J. Syst. Evol. Microbiol.">
        <title>Complete genome sequence of Corynebacterium casei LMG S-19264T (=DSM 44701T), isolated from a smear-ripened cheese.</title>
        <authorList>
            <consortium name="US DOE Joint Genome Institute (JGI-PGF)"/>
            <person name="Walter F."/>
            <person name="Albersmeier A."/>
            <person name="Kalinowski J."/>
            <person name="Ruckert C."/>
        </authorList>
    </citation>
    <scope>NUCLEOTIDE SEQUENCE</scope>
    <source>
        <strain evidence="1">CGMCC 1.6333</strain>
    </source>
</reference>
<proteinExistence type="predicted"/>
<keyword evidence="2" id="KW-1185">Reference proteome</keyword>
<evidence type="ECO:0000313" key="1">
    <source>
        <dbReference type="EMBL" id="GGM22088.1"/>
    </source>
</evidence>